<dbReference type="Pfam" id="PF22919">
    <property type="entry name" value="ATP-synt_VA_C"/>
    <property type="match status" value="1"/>
</dbReference>
<comment type="subcellular location">
    <subcellularLocation>
        <location evidence="6">Vacuole membrane</location>
        <topology evidence="6">Peripheral membrane protein</topology>
        <orientation evidence="6">Cytoplasmic side</orientation>
    </subcellularLocation>
</comment>
<feature type="region of interest" description="Disordered" evidence="9">
    <location>
        <begin position="933"/>
        <end position="955"/>
    </location>
</feature>
<evidence type="ECO:0000313" key="14">
    <source>
        <dbReference type="Proteomes" id="UP000189274"/>
    </source>
</evidence>
<dbReference type="SUPFAM" id="SSF52540">
    <property type="entry name" value="P-loop containing nucleoside triphosphate hydrolases"/>
    <property type="match status" value="1"/>
</dbReference>
<keyword evidence="8" id="KW-0175">Coiled coil</keyword>
<dbReference type="GO" id="GO:0005524">
    <property type="term" value="F:ATP binding"/>
    <property type="evidence" value="ECO:0007669"/>
    <property type="project" value="InterPro"/>
</dbReference>
<evidence type="ECO:0000256" key="4">
    <source>
        <dbReference type="ARBA" id="ARBA00022781"/>
    </source>
</evidence>
<feature type="domain" description="ATP synthase A/B type C-terminal" evidence="12">
    <location>
        <begin position="835"/>
        <end position="934"/>
    </location>
</feature>
<proteinExistence type="inferred from homology"/>
<dbReference type="GO" id="GO:0046034">
    <property type="term" value="P:ATP metabolic process"/>
    <property type="evidence" value="ECO:0007669"/>
    <property type="project" value="InterPro"/>
</dbReference>
<dbReference type="EMBL" id="MQVM01000004">
    <property type="protein sequence ID" value="ONH76185.1"/>
    <property type="molecule type" value="Genomic_DNA"/>
</dbReference>
<dbReference type="CDD" id="cd18118">
    <property type="entry name" value="ATP-synt_V_A-type_beta_N"/>
    <property type="match status" value="1"/>
</dbReference>
<evidence type="ECO:0000256" key="8">
    <source>
        <dbReference type="SAM" id="Coils"/>
    </source>
</evidence>
<feature type="domain" description="ATPase F1/V1/A1 complex alpha/beta subunit nucleotide-binding" evidence="10">
    <location>
        <begin position="603"/>
        <end position="829"/>
    </location>
</feature>
<dbReference type="InterPro" id="IPR027417">
    <property type="entry name" value="P-loop_NTPase"/>
</dbReference>
<protein>
    <recommendedName>
        <fullName evidence="2">V-type proton ATPase subunit B</fullName>
    </recommendedName>
    <alternativeName>
        <fullName evidence="7">Vacuolar proton pump subunit B</fullName>
    </alternativeName>
</protein>
<keyword evidence="3" id="KW-0813">Transport</keyword>
<dbReference type="NCBIfam" id="NF003235">
    <property type="entry name" value="PRK04196.1"/>
    <property type="match status" value="1"/>
</dbReference>
<dbReference type="Gene3D" id="3.40.50.12240">
    <property type="match status" value="1"/>
</dbReference>
<reference evidence="14" key="1">
    <citation type="journal article" date="2017" name="Genome Announc.">
        <title>Genome sequences of Cyberlindnera fabianii 65, Pichia kudriavzevii 129, and Saccharomyces cerevisiae 131 isolated from fermented masau fruits in Zimbabwe.</title>
        <authorList>
            <person name="van Rijswijck I.M.H."/>
            <person name="Derks M.F.L."/>
            <person name="Abee T."/>
            <person name="de Ridder D."/>
            <person name="Smid E.J."/>
        </authorList>
    </citation>
    <scope>NUCLEOTIDE SEQUENCE [LARGE SCALE GENOMIC DNA]</scope>
    <source>
        <strain evidence="14">129</strain>
    </source>
</reference>
<dbReference type="HAMAP" id="MF_00310">
    <property type="entry name" value="ATP_synth_B_arch"/>
    <property type="match status" value="1"/>
</dbReference>
<dbReference type="CDD" id="cd01135">
    <property type="entry name" value="V_A-ATPase_B"/>
    <property type="match status" value="1"/>
</dbReference>
<evidence type="ECO:0000259" key="11">
    <source>
        <dbReference type="Pfam" id="PF02874"/>
    </source>
</evidence>
<evidence type="ECO:0000259" key="12">
    <source>
        <dbReference type="Pfam" id="PF22919"/>
    </source>
</evidence>
<evidence type="ECO:0000256" key="5">
    <source>
        <dbReference type="ARBA" id="ARBA00023065"/>
    </source>
</evidence>
<comment type="similarity">
    <text evidence="1">Belongs to the ATPase alpha/beta chains family.</text>
</comment>
<dbReference type="PROSITE" id="PS00152">
    <property type="entry name" value="ATPASE_ALPHA_BETA"/>
    <property type="match status" value="1"/>
</dbReference>
<dbReference type="GO" id="GO:0046961">
    <property type="term" value="F:proton-transporting ATPase activity, rotational mechanism"/>
    <property type="evidence" value="ECO:0007669"/>
    <property type="project" value="InterPro"/>
</dbReference>
<dbReference type="GO" id="GO:0033180">
    <property type="term" value="C:proton-transporting V-type ATPase, V1 domain"/>
    <property type="evidence" value="ECO:0007669"/>
    <property type="project" value="InterPro"/>
</dbReference>
<dbReference type="InterPro" id="IPR055190">
    <property type="entry name" value="ATP-synt_VA_C"/>
</dbReference>
<dbReference type="CDD" id="cd18112">
    <property type="entry name" value="ATP-synt_V_A-type_beta_C"/>
    <property type="match status" value="1"/>
</dbReference>
<evidence type="ECO:0000256" key="6">
    <source>
        <dbReference type="ARBA" id="ARBA00029427"/>
    </source>
</evidence>
<organism evidence="13 14">
    <name type="scientific">Pichia kudriavzevii</name>
    <name type="common">Yeast</name>
    <name type="synonym">Issatchenkia orientalis</name>
    <dbReference type="NCBI Taxonomy" id="4909"/>
    <lineage>
        <taxon>Eukaryota</taxon>
        <taxon>Fungi</taxon>
        <taxon>Dikarya</taxon>
        <taxon>Ascomycota</taxon>
        <taxon>Saccharomycotina</taxon>
        <taxon>Pichiomycetes</taxon>
        <taxon>Pichiales</taxon>
        <taxon>Pichiaceae</taxon>
        <taxon>Pichia</taxon>
    </lineage>
</organism>
<dbReference type="PANTHER" id="PTHR43389:SF4">
    <property type="entry name" value="V-TYPE PROTON ATPASE SUBUNIT B"/>
    <property type="match status" value="1"/>
</dbReference>
<dbReference type="InterPro" id="IPR000194">
    <property type="entry name" value="ATPase_F1/V1/A1_a/bsu_nucl-bd"/>
</dbReference>
<name>A0A1V2LR36_PICKU</name>
<evidence type="ECO:0000256" key="7">
    <source>
        <dbReference type="ARBA" id="ARBA00030314"/>
    </source>
</evidence>
<evidence type="ECO:0000256" key="1">
    <source>
        <dbReference type="ARBA" id="ARBA00008936"/>
    </source>
</evidence>
<keyword evidence="4" id="KW-0375">Hydrogen ion transport</keyword>
<feature type="coiled-coil region" evidence="8">
    <location>
        <begin position="111"/>
        <end position="138"/>
    </location>
</feature>
<accession>A0A1V2LR36</accession>
<comment type="caution">
    <text evidence="13">The sequence shown here is derived from an EMBL/GenBank/DDBJ whole genome shotgun (WGS) entry which is preliminary data.</text>
</comment>
<dbReference type="Proteomes" id="UP000189274">
    <property type="component" value="Unassembled WGS sequence"/>
</dbReference>
<dbReference type="InterPro" id="IPR004100">
    <property type="entry name" value="ATPase_F1/V1/A1_a/bsu_N"/>
</dbReference>
<dbReference type="GO" id="GO:0005774">
    <property type="term" value="C:vacuolar membrane"/>
    <property type="evidence" value="ECO:0007669"/>
    <property type="project" value="UniProtKB-SubCell"/>
</dbReference>
<dbReference type="NCBIfam" id="TIGR01040">
    <property type="entry name" value="V-ATPase_V1_B"/>
    <property type="match status" value="1"/>
</dbReference>
<dbReference type="PANTHER" id="PTHR43389">
    <property type="entry name" value="V-TYPE PROTON ATPASE SUBUNIT B"/>
    <property type="match status" value="1"/>
</dbReference>
<evidence type="ECO:0000256" key="3">
    <source>
        <dbReference type="ARBA" id="ARBA00022448"/>
    </source>
</evidence>
<feature type="domain" description="ATPase F1/V1/A1 complex alpha/beta subunit N-terminal" evidence="11">
    <location>
        <begin position="483"/>
        <end position="546"/>
    </location>
</feature>
<keyword evidence="5" id="KW-0406">Ion transport</keyword>
<dbReference type="Pfam" id="PF00006">
    <property type="entry name" value="ATP-synt_ab"/>
    <property type="match status" value="1"/>
</dbReference>
<dbReference type="AlphaFoldDB" id="A0A1V2LR36"/>
<dbReference type="Pfam" id="PF02874">
    <property type="entry name" value="ATP-synt_ab_N"/>
    <property type="match status" value="1"/>
</dbReference>
<evidence type="ECO:0000313" key="13">
    <source>
        <dbReference type="EMBL" id="ONH76185.1"/>
    </source>
</evidence>
<dbReference type="InterPro" id="IPR020003">
    <property type="entry name" value="ATPase_a/bsu_AS"/>
</dbReference>
<evidence type="ECO:0000256" key="9">
    <source>
        <dbReference type="SAM" id="MobiDB-lite"/>
    </source>
</evidence>
<dbReference type="InterPro" id="IPR022879">
    <property type="entry name" value="V-ATPase_su_B/beta"/>
</dbReference>
<sequence length="955" mass="108869">MGLVHCGICERELDDIDTKTKLYCPSCMSFRLLKYNINNINIKEINSKMVHDINRVLDVCFGDNYRKYLELYLQGHYKFDNLEGTDVSIDSIARLALMLLNVEMMRKIKGLDSVARILREKEEKNEILRSRIRLLKKTTIERKSMLDIARIDFNKLQYTKHKDVKETLNYMNDNIVLRQLSRIRERQQSMIFDIFILWNIEIIETNQLSILLTPIIGIDKIHEYTLDLTLESLMKSAIFVSVVAQALQVYMPYQVGVRENDLRVGDKIFRFKGKMTIEDLDKLGLMEFCIGLSQVVLNIVTLLKYLIPGFLQECPTFATILQYDALIIRIIDSLKRLIQYDKIRSTNIRLLKEKSRQKQTAIHKQRSKGWFFSKPTKDSQNKEGLNETELPIKSYKLRDPGAFKQALSLRRDRACMDTTVSSTSHPRITIPPSAQEGLPLLHDHRALAEALYTFIRGHELNKKAVTQGFNIKPRLNYNTVGGVNGPLVILENVKFPSYNEIVDLTLPDGTTRAGQVLEVRGDKAVVQVFEGTSGIDVKKTRVEFTGSSLKIPVSEDMLGRVFDGSGRPIDNGPRVFAEDYLDINGSPINPYARIYPEEMISTGVSAIDTMNSIARGQKIPIFSASGLPHNEIAAQICRQAGLVRPTKDVHDGHEENFSIVFAAMGVNLETSRFFKQDFEENGSLERTSLFLNLANDPTIERIITPRLALTTAEYLAYQTERHVLTILTDMSSYADALREVSAAREEVPGRRGYPGYMYTDLSTIYERAGRVEGRNGSITQIPILTMPNDDITHPIPDLTGYITEGQISVDRQLHNRGIYPPINVLPSLSRLMKSAIGEGMTRKDHGDVSNQLYAKYAIGRDAAAMKAVVGEEALSTEDKLSLEFLEKFEKTFISQGAYENRTVFESLDLAWSLLRIYPKEMLNRISPKILEEFYDRERDDDDEDEDEDEENREDK</sequence>
<dbReference type="VEuPathDB" id="FungiDB:C5L36_0C10240"/>
<gene>
    <name evidence="13" type="ORF">BOH78_1168</name>
</gene>
<dbReference type="FunFam" id="3.40.50.12240:FF:000001">
    <property type="entry name" value="V-type proton ATPase subunit B, brain"/>
    <property type="match status" value="1"/>
</dbReference>
<evidence type="ECO:0000259" key="10">
    <source>
        <dbReference type="Pfam" id="PF00006"/>
    </source>
</evidence>
<dbReference type="InterPro" id="IPR005723">
    <property type="entry name" value="ATPase_V1-cplx_bsu"/>
</dbReference>
<feature type="compositionally biased region" description="Acidic residues" evidence="9">
    <location>
        <begin position="938"/>
        <end position="955"/>
    </location>
</feature>
<dbReference type="VEuPathDB" id="FungiDB:C5L36_0C10230"/>
<evidence type="ECO:0000256" key="2">
    <source>
        <dbReference type="ARBA" id="ARBA00013419"/>
    </source>
</evidence>
<dbReference type="GO" id="GO:0007035">
    <property type="term" value="P:vacuolar acidification"/>
    <property type="evidence" value="ECO:0007669"/>
    <property type="project" value="TreeGrafter"/>
</dbReference>